<comment type="caution">
    <text evidence="1">The sequence shown here is derived from an EMBL/GenBank/DDBJ whole genome shotgun (WGS) entry which is preliminary data.</text>
</comment>
<dbReference type="Proteomes" id="UP000547674">
    <property type="component" value="Unassembled WGS sequence"/>
</dbReference>
<evidence type="ECO:0008006" key="3">
    <source>
        <dbReference type="Google" id="ProtNLM"/>
    </source>
</evidence>
<dbReference type="AlphaFoldDB" id="A0A7Y2ECC0"/>
<sequence length="50" mass="5275">MHWHENASPEELRAASHVVDHNAAEITCPACGMIFATGPKECPDCGLGLG</sequence>
<evidence type="ECO:0000313" key="1">
    <source>
        <dbReference type="EMBL" id="NNF05548.1"/>
    </source>
</evidence>
<accession>A0A7Y2ECC0</accession>
<dbReference type="EMBL" id="JABDJR010000076">
    <property type="protein sequence ID" value="NNF05548.1"/>
    <property type="molecule type" value="Genomic_DNA"/>
</dbReference>
<protein>
    <recommendedName>
        <fullName evidence="3">Zinc ribbon domain-containing protein</fullName>
    </recommendedName>
</protein>
<gene>
    <name evidence="1" type="ORF">HKN21_02190</name>
</gene>
<organism evidence="1 2">
    <name type="scientific">Eiseniibacteriota bacterium</name>
    <dbReference type="NCBI Taxonomy" id="2212470"/>
    <lineage>
        <taxon>Bacteria</taxon>
        <taxon>Candidatus Eiseniibacteriota</taxon>
    </lineage>
</organism>
<reference evidence="1 2" key="1">
    <citation type="submission" date="2020-03" db="EMBL/GenBank/DDBJ databases">
        <title>Metabolic flexibility allows generalist bacteria to become dominant in a frequently disturbed ecosystem.</title>
        <authorList>
            <person name="Chen Y.-J."/>
            <person name="Leung P.M."/>
            <person name="Bay S.K."/>
            <person name="Hugenholtz P."/>
            <person name="Kessler A.J."/>
            <person name="Shelley G."/>
            <person name="Waite D.W."/>
            <person name="Cook P.L."/>
            <person name="Greening C."/>
        </authorList>
    </citation>
    <scope>NUCLEOTIDE SEQUENCE [LARGE SCALE GENOMIC DNA]</scope>
    <source>
        <strain evidence="1">SS_bin_28</strain>
    </source>
</reference>
<proteinExistence type="predicted"/>
<name>A0A7Y2ECC0_UNCEI</name>
<evidence type="ECO:0000313" key="2">
    <source>
        <dbReference type="Proteomes" id="UP000547674"/>
    </source>
</evidence>